<dbReference type="AlphaFoldDB" id="A0A5E4TJD6"/>
<evidence type="ECO:0000313" key="2">
    <source>
        <dbReference type="EMBL" id="VVD86598.1"/>
    </source>
</evidence>
<dbReference type="EMBL" id="CABPSA010000002">
    <property type="protein sequence ID" value="VVD86598.1"/>
    <property type="molecule type" value="Genomic_DNA"/>
</dbReference>
<keyword evidence="1" id="KW-0812">Transmembrane</keyword>
<reference evidence="2 3" key="1">
    <citation type="submission" date="2019-08" db="EMBL/GenBank/DDBJ databases">
        <authorList>
            <person name="Peeters C."/>
        </authorList>
    </citation>
    <scope>NUCLEOTIDE SEQUENCE [LARGE SCALE GENOMIC DNA]</scope>
    <source>
        <strain evidence="2 3">LMG 31010</strain>
    </source>
</reference>
<evidence type="ECO:0000313" key="3">
    <source>
        <dbReference type="Proteomes" id="UP000343335"/>
    </source>
</evidence>
<evidence type="ECO:0000256" key="1">
    <source>
        <dbReference type="SAM" id="Phobius"/>
    </source>
</evidence>
<feature type="transmembrane region" description="Helical" evidence="1">
    <location>
        <begin position="7"/>
        <end position="29"/>
    </location>
</feature>
<dbReference type="RefSeq" id="WP_150663635.1">
    <property type="nucleotide sequence ID" value="NZ_CABPSA010000002.1"/>
</dbReference>
<gene>
    <name evidence="2" type="ORF">PCO31010_01412</name>
</gene>
<proteinExistence type="predicted"/>
<keyword evidence="1" id="KW-0472">Membrane</keyword>
<dbReference type="Proteomes" id="UP000343335">
    <property type="component" value="Unassembled WGS sequence"/>
</dbReference>
<sequence>MRKKQTGAFLISAAIAVAILGVLISFWGVNYARQMRIERAERIGEALKIIGDRVQSFVVEHHHEIDALLRDGKKQLKAGGMTFQRETDALGNEYVGKLTAATLIKATNATGIGERPPGNVGDYVIRVYLGCDGKGNNCNVETLTYIEKPIPKPYASEPDMDAAAIAARKIGMLGGVSQMGGGHAFRFLEANGRNSTVEKFATTGGLVAMRGGYSTGAADAYLRRDGSRAMTGDLQMGKHGIVGAGKIEGQSLEVTSATVKGTVNMGGATISGPLNLTDPTTKKRSNILGAGDITGDGTLTMKRLDVASAKVDGALGAESVEVSKDLKVSGDLRAGKAVADTITSRQALKSGSGVVVLEQEYRVGGACSGVGGIDRSASNGIALDARGRVLSCQSGSWQLASTPKTVTEVPDPIIQVIRKNEAMWLSLFRPAQHQGMSRVWGALACALVDMPRSNMTSATFLAGSDHAGSPEITLMSDGSISFSRTGNGAAVACLSRSKHIKAEVYSIISSNAWNYVNIPPRELYASYTSEFQDKAIAIFARRQQEHIVMGIWSYEWKNCTGSYRGRMKGALACTVMERNWCYSTSGGSKRASVEMDADGTPIVDFGNTYGEVTCAFPTKADALAAGFSVCSHGGNNCASTW</sequence>
<dbReference type="OrthoDB" id="8944941at2"/>
<keyword evidence="1" id="KW-1133">Transmembrane helix</keyword>
<protein>
    <recommendedName>
        <fullName evidence="4">Shufflon system plasmid conjugative transfer pilus tip adhesin PilV</fullName>
    </recommendedName>
</protein>
<name>A0A5E4TJD6_9BURK</name>
<organism evidence="2 3">
    <name type="scientific">Pandoraea commovens</name>
    <dbReference type="NCBI Taxonomy" id="2508289"/>
    <lineage>
        <taxon>Bacteria</taxon>
        <taxon>Pseudomonadati</taxon>
        <taxon>Pseudomonadota</taxon>
        <taxon>Betaproteobacteria</taxon>
        <taxon>Burkholderiales</taxon>
        <taxon>Burkholderiaceae</taxon>
        <taxon>Pandoraea</taxon>
    </lineage>
</organism>
<accession>A0A5E4TJD6</accession>
<evidence type="ECO:0008006" key="4">
    <source>
        <dbReference type="Google" id="ProtNLM"/>
    </source>
</evidence>